<dbReference type="InterPro" id="IPR002295">
    <property type="entry name" value="N4/N6-MTase_EcoPI_Mod-like"/>
</dbReference>
<evidence type="ECO:0000313" key="8">
    <source>
        <dbReference type="Proteomes" id="UP000033930"/>
    </source>
</evidence>
<keyword evidence="2 7" id="KW-0489">Methyltransferase</keyword>
<evidence type="ECO:0000256" key="3">
    <source>
        <dbReference type="ARBA" id="ARBA00022679"/>
    </source>
</evidence>
<name>A0A0G0VBY7_9BACT</name>
<organism evidence="7 8">
    <name type="scientific">Candidatus Uhrbacteria bacterium GW2011_GWC1_41_20</name>
    <dbReference type="NCBI Taxonomy" id="1618983"/>
    <lineage>
        <taxon>Bacteria</taxon>
        <taxon>Candidatus Uhriibacteriota</taxon>
    </lineage>
</organism>
<evidence type="ECO:0000256" key="1">
    <source>
        <dbReference type="ARBA" id="ARBA00006594"/>
    </source>
</evidence>
<dbReference type="EMBL" id="LCAW01000017">
    <property type="protein sequence ID" value="KKR98463.1"/>
    <property type="molecule type" value="Genomic_DNA"/>
</dbReference>
<gene>
    <name evidence="7" type="ORF">UU50_C0017G0022</name>
</gene>
<evidence type="ECO:0000256" key="5">
    <source>
        <dbReference type="SAM" id="MobiDB-lite"/>
    </source>
</evidence>
<dbReference type="PIRSF" id="PIRSF015855">
    <property type="entry name" value="TypeIII_Mtase_mKpnI"/>
    <property type="match status" value="1"/>
</dbReference>
<dbReference type="GO" id="GO:0032259">
    <property type="term" value="P:methylation"/>
    <property type="evidence" value="ECO:0007669"/>
    <property type="project" value="UniProtKB-KW"/>
</dbReference>
<feature type="compositionally biased region" description="Basic and acidic residues" evidence="5">
    <location>
        <begin position="198"/>
        <end position="220"/>
    </location>
</feature>
<evidence type="ECO:0000259" key="6">
    <source>
        <dbReference type="Pfam" id="PF01555"/>
    </source>
</evidence>
<evidence type="ECO:0000256" key="2">
    <source>
        <dbReference type="ARBA" id="ARBA00022603"/>
    </source>
</evidence>
<keyword evidence="4" id="KW-0949">S-adenosyl-L-methionine</keyword>
<dbReference type="Gene3D" id="3.40.50.150">
    <property type="entry name" value="Vaccinia Virus protein VP39"/>
    <property type="match status" value="1"/>
</dbReference>
<comment type="caution">
    <text evidence="7">The sequence shown here is derived from an EMBL/GenBank/DDBJ whole genome shotgun (WGS) entry which is preliminary data.</text>
</comment>
<dbReference type="AlphaFoldDB" id="A0A0G0VBY7"/>
<sequence length="506" mass="58678">MPTLNWIGKEAVVNHDKEVPFRLLRKVKSASVGDNSQNLIIHGDNLEALKALMPYYGGKVKCIYIDPPYNTGNESWVYNDKVNSPKIKKWLGKVVGNQIADLCHHDKWLCMMYPRLKLLRDLLSDDGVIFVSMDDNEHCHLKIVMDEIFGEENFIDSIVWDKKSSAKGVPPKNMIVNVHEYIIAYQKHDGFKFVGQERTEESGKFKNPDNDPRGPWRESNIKSTTKSIDQAFTIVDQNTGRAYTNTWAFSKESLERMIKEDRILWKETLPKQKEFMHEMRNENMAIKSHWGVFDAQSTTVFLKELLPDTKFDNPKPISLMEYLVRVATRNNDIILDSFAGSGTTGQAVLSLNKEDGGDRRFILIEMEDHVAKDITAERIKRVVKKYDYSDGFEFCELSKPLFNEKGHIEEECDFDQFATYIYFTETQTNIDRAKVDKNFIGELNETEYYLIYTEKGKNILNKGFLKKLRATKAKKVIYADNCTVDEKMLDEHNIVFKQIPYEVKVY</sequence>
<dbReference type="GO" id="GO:0003677">
    <property type="term" value="F:DNA binding"/>
    <property type="evidence" value="ECO:0007669"/>
    <property type="project" value="InterPro"/>
</dbReference>
<dbReference type="PROSITE" id="PS00092">
    <property type="entry name" value="N6_MTASE"/>
    <property type="match status" value="1"/>
</dbReference>
<evidence type="ECO:0000313" key="7">
    <source>
        <dbReference type="EMBL" id="KKR98463.1"/>
    </source>
</evidence>
<protein>
    <submittedName>
        <fullName evidence="7">Site-specific DNA-methyltransferase (Adenine-specific)</fullName>
    </submittedName>
</protein>
<dbReference type="SUPFAM" id="SSF53335">
    <property type="entry name" value="S-adenosyl-L-methionine-dependent methyltransferases"/>
    <property type="match status" value="1"/>
</dbReference>
<dbReference type="PATRIC" id="fig|1618983.3.peg.727"/>
<dbReference type="PRINTS" id="PR00506">
    <property type="entry name" value="D21N6MTFRASE"/>
</dbReference>
<dbReference type="GO" id="GO:0008170">
    <property type="term" value="F:N-methyltransferase activity"/>
    <property type="evidence" value="ECO:0007669"/>
    <property type="project" value="InterPro"/>
</dbReference>
<comment type="similarity">
    <text evidence="1">Belongs to the N(4)/N(6)-methyltransferase family.</text>
</comment>
<dbReference type="Pfam" id="PF01555">
    <property type="entry name" value="N6_N4_Mtase"/>
    <property type="match status" value="1"/>
</dbReference>
<accession>A0A0G0VBY7</accession>
<dbReference type="InterPro" id="IPR029063">
    <property type="entry name" value="SAM-dependent_MTases_sf"/>
</dbReference>
<dbReference type="InterPro" id="IPR002941">
    <property type="entry name" value="DNA_methylase_N4/N6"/>
</dbReference>
<feature type="domain" description="DNA methylase N-4/N-6" evidence="6">
    <location>
        <begin position="60"/>
        <end position="373"/>
    </location>
</feature>
<dbReference type="InterPro" id="IPR002052">
    <property type="entry name" value="DNA_methylase_N6_adenine_CS"/>
</dbReference>
<feature type="region of interest" description="Disordered" evidence="5">
    <location>
        <begin position="198"/>
        <end position="222"/>
    </location>
</feature>
<evidence type="ECO:0000256" key="4">
    <source>
        <dbReference type="ARBA" id="ARBA00022691"/>
    </source>
</evidence>
<keyword evidence="3 7" id="KW-0808">Transferase</keyword>
<dbReference type="Proteomes" id="UP000033930">
    <property type="component" value="Unassembled WGS sequence"/>
</dbReference>
<reference evidence="7 8" key="1">
    <citation type="journal article" date="2015" name="Nature">
        <title>rRNA introns, odd ribosomes, and small enigmatic genomes across a large radiation of phyla.</title>
        <authorList>
            <person name="Brown C.T."/>
            <person name="Hug L.A."/>
            <person name="Thomas B.C."/>
            <person name="Sharon I."/>
            <person name="Castelle C.J."/>
            <person name="Singh A."/>
            <person name="Wilkins M.J."/>
            <person name="Williams K.H."/>
            <person name="Banfield J.F."/>
        </authorList>
    </citation>
    <scope>NUCLEOTIDE SEQUENCE [LARGE SCALE GENOMIC DNA]</scope>
</reference>
<proteinExistence type="inferred from homology"/>